<name>A0AAW0MLJ4_9GOBI</name>
<keyword evidence="2" id="KW-1185">Reference proteome</keyword>
<protein>
    <submittedName>
        <fullName evidence="1">Uncharacterized protein</fullName>
    </submittedName>
</protein>
<evidence type="ECO:0000313" key="1">
    <source>
        <dbReference type="EMBL" id="KAK7877614.1"/>
    </source>
</evidence>
<comment type="caution">
    <text evidence="1">The sequence shown here is derived from an EMBL/GenBank/DDBJ whole genome shotgun (WGS) entry which is preliminary data.</text>
</comment>
<sequence length="113" mass="12635">MSRLYLFELFVNIWKTKHEEHSDGVKTRDVCGIKSTTDSTDVIGFSEERNSHSATCRSLNHLQEPEHSATCRSLNHLQESGHSATCRSLNHLQEPGHSATCRSLKTAALQTSL</sequence>
<dbReference type="AlphaFoldDB" id="A0AAW0MLJ4"/>
<proteinExistence type="predicted"/>
<dbReference type="Proteomes" id="UP001460270">
    <property type="component" value="Unassembled WGS sequence"/>
</dbReference>
<accession>A0AAW0MLJ4</accession>
<dbReference type="EMBL" id="JBBPFD010000680">
    <property type="protein sequence ID" value="KAK7877614.1"/>
    <property type="molecule type" value="Genomic_DNA"/>
</dbReference>
<organism evidence="1 2">
    <name type="scientific">Mugilogobius chulae</name>
    <name type="common">yellowstripe goby</name>
    <dbReference type="NCBI Taxonomy" id="88201"/>
    <lineage>
        <taxon>Eukaryota</taxon>
        <taxon>Metazoa</taxon>
        <taxon>Chordata</taxon>
        <taxon>Craniata</taxon>
        <taxon>Vertebrata</taxon>
        <taxon>Euteleostomi</taxon>
        <taxon>Actinopterygii</taxon>
        <taxon>Neopterygii</taxon>
        <taxon>Teleostei</taxon>
        <taxon>Neoteleostei</taxon>
        <taxon>Acanthomorphata</taxon>
        <taxon>Gobiaria</taxon>
        <taxon>Gobiiformes</taxon>
        <taxon>Gobioidei</taxon>
        <taxon>Gobiidae</taxon>
        <taxon>Gobionellinae</taxon>
        <taxon>Mugilogobius</taxon>
    </lineage>
</organism>
<gene>
    <name evidence="1" type="ORF">WMY93_031626</name>
</gene>
<reference evidence="2" key="1">
    <citation type="submission" date="2024-04" db="EMBL/GenBank/DDBJ databases">
        <title>Salinicola lusitanus LLJ914,a marine bacterium isolated from the Okinawa Trough.</title>
        <authorList>
            <person name="Li J."/>
        </authorList>
    </citation>
    <scope>NUCLEOTIDE SEQUENCE [LARGE SCALE GENOMIC DNA]</scope>
</reference>
<evidence type="ECO:0000313" key="2">
    <source>
        <dbReference type="Proteomes" id="UP001460270"/>
    </source>
</evidence>